<gene>
    <name evidence="3" type="ORF">HNQ46_001836</name>
</gene>
<protein>
    <recommendedName>
        <fullName evidence="2">Filamentation induced by cAMP protein Fic-like C-terminal domain-containing protein</fullName>
    </recommendedName>
</protein>
<dbReference type="EMBL" id="JACHHH010000009">
    <property type="protein sequence ID" value="MBB6041846.1"/>
    <property type="molecule type" value="Genomic_DNA"/>
</dbReference>
<sequence>MRNSYKYTKMYSGGEPIFTEADVFTTIIPLSEAATAMVGPSIDLASREQDKEQVKEQDKEQVTIQDLIQFCSVPRSRKEMQEFMGLVGRRNFSEKYIKPLLSAGKIEMTVPDKPNSRNQKYQKVNSEGIIS</sequence>
<feature type="compositionally biased region" description="Polar residues" evidence="1">
    <location>
        <begin position="116"/>
        <end position="125"/>
    </location>
</feature>
<dbReference type="InterPro" id="IPR049514">
    <property type="entry name" value="Fic-like_C"/>
</dbReference>
<proteinExistence type="predicted"/>
<evidence type="ECO:0000313" key="3">
    <source>
        <dbReference type="EMBL" id="MBB6041846.1"/>
    </source>
</evidence>
<evidence type="ECO:0000256" key="1">
    <source>
        <dbReference type="SAM" id="MobiDB-lite"/>
    </source>
</evidence>
<dbReference type="Proteomes" id="UP000522163">
    <property type="component" value="Unassembled WGS sequence"/>
</dbReference>
<dbReference type="Pfam" id="PF21247">
    <property type="entry name" value="Fic-like_C"/>
    <property type="match status" value="1"/>
</dbReference>
<comment type="caution">
    <text evidence="3">The sequence shown here is derived from an EMBL/GenBank/DDBJ whole genome shotgun (WGS) entry which is preliminary data.</text>
</comment>
<organism evidence="3 4">
    <name type="scientific">Oribacterium sinus</name>
    <dbReference type="NCBI Taxonomy" id="237576"/>
    <lineage>
        <taxon>Bacteria</taxon>
        <taxon>Bacillati</taxon>
        <taxon>Bacillota</taxon>
        <taxon>Clostridia</taxon>
        <taxon>Lachnospirales</taxon>
        <taxon>Lachnospiraceae</taxon>
        <taxon>Oribacterium</taxon>
    </lineage>
</organism>
<dbReference type="GeneID" id="85015366"/>
<evidence type="ECO:0000313" key="4">
    <source>
        <dbReference type="Proteomes" id="UP000522163"/>
    </source>
</evidence>
<feature type="domain" description="Filamentation induced by cAMP protein Fic-like C-terminal" evidence="2">
    <location>
        <begin position="67"/>
        <end position="122"/>
    </location>
</feature>
<dbReference type="RefSeq" id="WP_243155898.1">
    <property type="nucleotide sequence ID" value="NZ_JACHHH010000009.1"/>
</dbReference>
<name>A0A7W9SHE4_9FIRM</name>
<accession>A0A7W9SHE4</accession>
<evidence type="ECO:0000259" key="2">
    <source>
        <dbReference type="Pfam" id="PF21247"/>
    </source>
</evidence>
<dbReference type="AlphaFoldDB" id="A0A7W9SHE4"/>
<reference evidence="3 4" key="1">
    <citation type="submission" date="2020-08" db="EMBL/GenBank/DDBJ databases">
        <title>Genomic Encyclopedia of Type Strains, Phase IV (KMG-IV): sequencing the most valuable type-strain genomes for metagenomic binning, comparative biology and taxonomic classification.</title>
        <authorList>
            <person name="Goeker M."/>
        </authorList>
    </citation>
    <scope>NUCLEOTIDE SEQUENCE [LARGE SCALE GENOMIC DNA]</scope>
    <source>
        <strain evidence="3 4">DSM 17245</strain>
    </source>
</reference>
<feature type="region of interest" description="Disordered" evidence="1">
    <location>
        <begin position="108"/>
        <end position="131"/>
    </location>
</feature>